<gene>
    <name evidence="1" type="ORF">PCANC_25616</name>
</gene>
<dbReference type="AlphaFoldDB" id="A0A2N5TSD6"/>
<evidence type="ECO:0000313" key="2">
    <source>
        <dbReference type="Proteomes" id="UP000235388"/>
    </source>
</evidence>
<proteinExistence type="predicted"/>
<sequence length="89" mass="9247">MAPVPHVTLASNLTLIMVPTPSMLSFGGSICPAACRPLTVLKVKCGILVLLLTVIDPETSASSPIALNLTITTDLTVFATTQLSPRLST</sequence>
<reference evidence="1 2" key="1">
    <citation type="submission" date="2017-11" db="EMBL/GenBank/DDBJ databases">
        <title>De novo assembly and phasing of dikaryotic genomes from two isolates of Puccinia coronata f. sp. avenae, the causal agent of oat crown rust.</title>
        <authorList>
            <person name="Miller M.E."/>
            <person name="Zhang Y."/>
            <person name="Omidvar V."/>
            <person name="Sperschneider J."/>
            <person name="Schwessinger B."/>
            <person name="Raley C."/>
            <person name="Palmer J.M."/>
            <person name="Garnica D."/>
            <person name="Upadhyaya N."/>
            <person name="Rathjen J."/>
            <person name="Taylor J.M."/>
            <person name="Park R.F."/>
            <person name="Dodds P.N."/>
            <person name="Hirsch C.D."/>
            <person name="Kianian S.F."/>
            <person name="Figueroa M."/>
        </authorList>
    </citation>
    <scope>NUCLEOTIDE SEQUENCE [LARGE SCALE GENOMIC DNA]</scope>
    <source>
        <strain evidence="1">12NC29</strain>
    </source>
</reference>
<dbReference type="EMBL" id="PGCJ01000446">
    <property type="protein sequence ID" value="PLW28391.1"/>
    <property type="molecule type" value="Genomic_DNA"/>
</dbReference>
<organism evidence="1 2">
    <name type="scientific">Puccinia coronata f. sp. avenae</name>
    <dbReference type="NCBI Taxonomy" id="200324"/>
    <lineage>
        <taxon>Eukaryota</taxon>
        <taxon>Fungi</taxon>
        <taxon>Dikarya</taxon>
        <taxon>Basidiomycota</taxon>
        <taxon>Pucciniomycotina</taxon>
        <taxon>Pucciniomycetes</taxon>
        <taxon>Pucciniales</taxon>
        <taxon>Pucciniaceae</taxon>
        <taxon>Puccinia</taxon>
    </lineage>
</organism>
<name>A0A2N5TSD6_9BASI</name>
<keyword evidence="2" id="KW-1185">Reference proteome</keyword>
<comment type="caution">
    <text evidence="1">The sequence shown here is derived from an EMBL/GenBank/DDBJ whole genome shotgun (WGS) entry which is preliminary data.</text>
</comment>
<evidence type="ECO:0000313" key="1">
    <source>
        <dbReference type="EMBL" id="PLW28391.1"/>
    </source>
</evidence>
<dbReference type="Proteomes" id="UP000235388">
    <property type="component" value="Unassembled WGS sequence"/>
</dbReference>
<protein>
    <submittedName>
        <fullName evidence="1">Uncharacterized protein</fullName>
    </submittedName>
</protein>
<accession>A0A2N5TSD6</accession>